<dbReference type="STRING" id="569365.A0A0D2CSM2"/>
<protein>
    <recommendedName>
        <fullName evidence="4">Methyltransferase</fullName>
    </recommendedName>
</protein>
<evidence type="ECO:0008006" key="4">
    <source>
        <dbReference type="Google" id="ProtNLM"/>
    </source>
</evidence>
<name>A0A0D2CSM2_9EURO</name>
<gene>
    <name evidence="2" type="ORF">PV07_09671</name>
</gene>
<dbReference type="VEuPathDB" id="FungiDB:PV07_09671"/>
<dbReference type="AlphaFoldDB" id="A0A0D2CSM2"/>
<reference evidence="2 3" key="1">
    <citation type="submission" date="2015-01" db="EMBL/GenBank/DDBJ databases">
        <title>The Genome Sequence of Cladophialophora immunda CBS83496.</title>
        <authorList>
            <consortium name="The Broad Institute Genomics Platform"/>
            <person name="Cuomo C."/>
            <person name="de Hoog S."/>
            <person name="Gorbushina A."/>
            <person name="Stielow B."/>
            <person name="Teixiera M."/>
            <person name="Abouelleil A."/>
            <person name="Chapman S.B."/>
            <person name="Priest M."/>
            <person name="Young S.K."/>
            <person name="Wortman J."/>
            <person name="Nusbaum C."/>
            <person name="Birren B."/>
        </authorList>
    </citation>
    <scope>NUCLEOTIDE SEQUENCE [LARGE SCALE GENOMIC DNA]</scope>
    <source>
        <strain evidence="2 3">CBS 83496</strain>
    </source>
</reference>
<sequence>MQYADFDSDEMVEKIYYPELKALLRSRFKPRRIEILEHIIRKRHPSYPIATGKDYDFQQPASIVHINYTPAATLSLAKSKLGINPEEFSQLRTVNSVWKPLKGPLMDWPLSICNAETVDHINDLTPCEIVGRAEYTENFQVYHNLSQEWHYLSGQLPSELMVFQQSDTAQHDFKGVPHAGFRHPDTRQEDDAPESIEVRLFMFY</sequence>
<dbReference type="GO" id="GO:0016491">
    <property type="term" value="F:oxidoreductase activity"/>
    <property type="evidence" value="ECO:0007669"/>
    <property type="project" value="InterPro"/>
</dbReference>
<dbReference type="PANTHER" id="PTHR34598">
    <property type="entry name" value="BLL6449 PROTEIN"/>
    <property type="match status" value="1"/>
</dbReference>
<evidence type="ECO:0000313" key="2">
    <source>
        <dbReference type="EMBL" id="KIW26589.1"/>
    </source>
</evidence>
<dbReference type="PANTHER" id="PTHR34598:SF3">
    <property type="entry name" value="OXIDOREDUCTASE AN1597"/>
    <property type="match status" value="1"/>
</dbReference>
<dbReference type="EMBL" id="KN847044">
    <property type="protein sequence ID" value="KIW26589.1"/>
    <property type="molecule type" value="Genomic_DNA"/>
</dbReference>
<dbReference type="Proteomes" id="UP000054466">
    <property type="component" value="Unassembled WGS sequence"/>
</dbReference>
<organism evidence="2 3">
    <name type="scientific">Cladophialophora immunda</name>
    <dbReference type="NCBI Taxonomy" id="569365"/>
    <lineage>
        <taxon>Eukaryota</taxon>
        <taxon>Fungi</taxon>
        <taxon>Dikarya</taxon>
        <taxon>Ascomycota</taxon>
        <taxon>Pezizomycotina</taxon>
        <taxon>Eurotiomycetes</taxon>
        <taxon>Chaetothyriomycetidae</taxon>
        <taxon>Chaetothyriales</taxon>
        <taxon>Herpotrichiellaceae</taxon>
        <taxon>Cladophialophora</taxon>
    </lineage>
</organism>
<proteinExistence type="inferred from homology"/>
<dbReference type="HOGENOM" id="CLU_042688_1_1_1"/>
<evidence type="ECO:0000313" key="3">
    <source>
        <dbReference type="Proteomes" id="UP000054466"/>
    </source>
</evidence>
<dbReference type="NCBIfam" id="NF041278">
    <property type="entry name" value="CmcJ_NvfI_EfuI"/>
    <property type="match status" value="1"/>
</dbReference>
<dbReference type="InterPro" id="IPR044053">
    <property type="entry name" value="AsaB-like"/>
</dbReference>
<comment type="similarity">
    <text evidence="1">Belongs to the asaB hydroxylase/desaturase family.</text>
</comment>
<dbReference type="OrthoDB" id="412788at2759"/>
<accession>A0A0D2CSM2</accession>
<keyword evidence="3" id="KW-1185">Reference proteome</keyword>
<evidence type="ECO:0000256" key="1">
    <source>
        <dbReference type="ARBA" id="ARBA00023604"/>
    </source>
</evidence>
<dbReference type="GeneID" id="27348865"/>
<dbReference type="RefSeq" id="XP_016246805.1">
    <property type="nucleotide sequence ID" value="XM_016396949.1"/>
</dbReference>